<protein>
    <submittedName>
        <fullName evidence="1">Addiction module killer protein</fullName>
    </submittedName>
</protein>
<dbReference type="Proteomes" id="UP000541421">
    <property type="component" value="Unassembled WGS sequence"/>
</dbReference>
<accession>A0A7Y4P5T5</accession>
<name>A0A7Y4P5T5_9BURK</name>
<sequence>MRVHISPGFRVYYAQQGDFVYLLLCGGEKSTQEKDIQKAKPLWSNIKQGILH</sequence>
<organism evidence="1 2">
    <name type="scientific">Pelistega europaea</name>
    <dbReference type="NCBI Taxonomy" id="106147"/>
    <lineage>
        <taxon>Bacteria</taxon>
        <taxon>Pseudomonadati</taxon>
        <taxon>Pseudomonadota</taxon>
        <taxon>Betaproteobacteria</taxon>
        <taxon>Burkholderiales</taxon>
        <taxon>Alcaligenaceae</taxon>
        <taxon>Pelistega</taxon>
    </lineage>
</organism>
<keyword evidence="2" id="KW-1185">Reference proteome</keyword>
<dbReference type="EMBL" id="JABGBO010000003">
    <property type="protein sequence ID" value="NOL49199.1"/>
    <property type="molecule type" value="Genomic_DNA"/>
</dbReference>
<gene>
    <name evidence="1" type="ORF">HKX40_03440</name>
</gene>
<reference evidence="1 2" key="1">
    <citation type="submission" date="2020-05" db="EMBL/GenBank/DDBJ databases">
        <authorList>
            <person name="Niu N."/>
        </authorList>
    </citation>
    <scope>NUCLEOTIDE SEQUENCE [LARGE SCALE GENOMIC DNA]</scope>
    <source>
        <strain evidence="1 2">LMG10982</strain>
    </source>
</reference>
<dbReference type="AlphaFoldDB" id="A0A7Y4P5T5"/>
<dbReference type="RefSeq" id="WP_216605155.1">
    <property type="nucleotide sequence ID" value="NZ_JABGBO010000003.1"/>
</dbReference>
<proteinExistence type="predicted"/>
<comment type="caution">
    <text evidence="1">The sequence shown here is derived from an EMBL/GenBank/DDBJ whole genome shotgun (WGS) entry which is preliminary data.</text>
</comment>
<evidence type="ECO:0000313" key="2">
    <source>
        <dbReference type="Proteomes" id="UP000541421"/>
    </source>
</evidence>
<evidence type="ECO:0000313" key="1">
    <source>
        <dbReference type="EMBL" id="NOL49199.1"/>
    </source>
</evidence>